<evidence type="ECO:0000256" key="4">
    <source>
        <dbReference type="ARBA" id="ARBA00022889"/>
    </source>
</evidence>
<evidence type="ECO:0000256" key="3">
    <source>
        <dbReference type="ARBA" id="ARBA00022729"/>
    </source>
</evidence>
<evidence type="ECO:0000256" key="6">
    <source>
        <dbReference type="ARBA" id="ARBA00023180"/>
    </source>
</evidence>
<keyword evidence="3" id="KW-0732">Signal</keyword>
<evidence type="ECO:0000259" key="7">
    <source>
        <dbReference type="Pfam" id="PF21058"/>
    </source>
</evidence>
<dbReference type="Pfam" id="PF06060">
    <property type="entry name" value="Mesothelin"/>
    <property type="match status" value="1"/>
</dbReference>
<dbReference type="InterPro" id="IPR026664">
    <property type="entry name" value="Stereocilin-rel"/>
</dbReference>
<evidence type="ECO:0000313" key="8">
    <source>
        <dbReference type="Proteomes" id="UP000221080"/>
    </source>
</evidence>
<evidence type="ECO:0000313" key="9">
    <source>
        <dbReference type="RefSeq" id="XP_053536451.1"/>
    </source>
</evidence>
<gene>
    <name evidence="9" type="primary">otoa</name>
</gene>
<dbReference type="GeneID" id="108266121"/>
<comment type="subcellular location">
    <subcellularLocation>
        <location evidence="1">Membrane</location>
    </subcellularLocation>
</comment>
<dbReference type="RefSeq" id="XP_053536451.1">
    <property type="nucleotide sequence ID" value="XM_053680476.1"/>
</dbReference>
<sequence>MIQIHNIVVLFNVEYCSQNNLKMFDFSASEGHQEESAMSFAHGTLICLLLAHWATVKSQGMLPPGFPPLPQDFKEMAKKMMTICSMKGYSPPILMDSMLNSSFFKPDEMTMGNPISIFASLLSSLPPLSSPIAKPNETDLALNITEKMCNSSNLPQMIDHMWNTTEKTHCFIRAFLAPLSWVAIVQNATQFDPQQLRKMLWVAKPFLEMSNSSLMLPRTLQGSQLPLMMQTFNEVFVSLSEGQRNDIRQWMKERLTEHDHSCAPNNSLTGVPSPPMPVQPSMLNSSISGCQTKMPWLKADVLRMMGRFISKLPEADLRGILTEELCKFFQSPEFPFSFSNVSGMQTANAQTLMQRLKRECFNATQNFPNQMDRLGYLVCFYDDPQSLNATLIKKLLHQLGGCEPSGIDEMRKQLVRKLMSDGEPPTSEMLHSLGSGMLLLSPSILSSFSRDSLNNTMFSLSQIEWKPAQAKILVQKLLEKATDISGEKLLSLGSMVRGVASDLLKNVKSQGLLGSEGLKNISERLSSLQKKALLVGMHADVNASYLVKEIPDALIASLSLSFLDKANLNSLDRLEGRSWSRTQSVYLLKKIVGNGLKPEQIRKLGQAVQGVTCNMIDGIAQSDSLEATQTLANSFSLLSKTQVRCMAGKLFQSLEKQRPGYFTNVSKSELQAIPALLLIHLPVPVIQGLPASVCPYFLEKMSQANLSSLPNSAPSRRELRNKALSCLGKNASAVSAADISSLGPLVCELEPTWISSLKPDALNFTLQALASCKHIPQPSRGPLFTLLTNFYGAPSNWSEDVTKSLGPLVLLNDAALEALSFKSWLKKSLSDLQHSMEAEVAGLAPEEFRAWPDFSALQRKLFQLKTKITQQRRRRDTLVPTLPMIEDLREGNVLWSPAQLSSMTAQTYRDGASILGEIRSYTTEQLIALKDKAIEAWGDVSMLNESKIVEMGCVSQSFNAKQLQNLSITSLDTLELLSVCQWNQTQKEAVLRGFVTRTGMKMAKLGALEMAGLGQFICGLQPNETEQLNATEFKDAAGDVGRASCPLSVLECLKKKAVAAFGDPKGWGEADVSVMGNIIAGLTATELGYLSAPVLPFIRQSAISLIPPERLAALSVSQLKALGPDNAAAITTSQRAALGVEQRAAVDEAVGLAAQKSEITTTLPQKGGAPKQSMLGTAVLLQPLVLLLLGYIR</sequence>
<evidence type="ECO:0000256" key="5">
    <source>
        <dbReference type="ARBA" id="ARBA00023136"/>
    </source>
</evidence>
<dbReference type="Proteomes" id="UP000221080">
    <property type="component" value="Chromosome 1"/>
</dbReference>
<evidence type="ECO:0000256" key="2">
    <source>
        <dbReference type="ARBA" id="ARBA00011016"/>
    </source>
</evidence>
<protein>
    <submittedName>
        <fullName evidence="9">Otoancorin isoform X1</fullName>
    </submittedName>
</protein>
<keyword evidence="8" id="KW-1185">Reference proteome</keyword>
<evidence type="ECO:0000256" key="1">
    <source>
        <dbReference type="ARBA" id="ARBA00004370"/>
    </source>
</evidence>
<feature type="domain" description="Stereocilin LRR" evidence="7">
    <location>
        <begin position="357"/>
        <end position="512"/>
    </location>
</feature>
<dbReference type="InterPro" id="IPR048992">
    <property type="entry name" value="Stereocilin_LRR"/>
</dbReference>
<proteinExistence type="inferred from homology"/>
<keyword evidence="4" id="KW-0130">Cell adhesion</keyword>
<dbReference type="Pfam" id="PF21058">
    <property type="entry name" value="Stereocilin"/>
    <property type="match status" value="1"/>
</dbReference>
<dbReference type="GO" id="GO:0009986">
    <property type="term" value="C:cell surface"/>
    <property type="evidence" value="ECO:0007669"/>
    <property type="project" value="TreeGrafter"/>
</dbReference>
<keyword evidence="6" id="KW-0325">Glycoprotein</keyword>
<keyword evidence="5" id="KW-0472">Membrane</keyword>
<dbReference type="OrthoDB" id="8195838at2759"/>
<dbReference type="GO" id="GO:0007160">
    <property type="term" value="P:cell-matrix adhesion"/>
    <property type="evidence" value="ECO:0007669"/>
    <property type="project" value="TreeGrafter"/>
</dbReference>
<dbReference type="InterPro" id="IPR010335">
    <property type="entry name" value="Mesothelin"/>
</dbReference>
<name>A0A9F7R6M2_ICTPU</name>
<dbReference type="PANTHER" id="PTHR23412">
    <property type="entry name" value="STEREOCILIN RELATED"/>
    <property type="match status" value="1"/>
</dbReference>
<accession>A0A9F7R6M2</accession>
<comment type="similarity">
    <text evidence="2">Belongs to the mesothelin family.</text>
</comment>
<organism evidence="8 9">
    <name type="scientific">Ictalurus punctatus</name>
    <name type="common">Channel catfish</name>
    <name type="synonym">Silurus punctatus</name>
    <dbReference type="NCBI Taxonomy" id="7998"/>
    <lineage>
        <taxon>Eukaryota</taxon>
        <taxon>Metazoa</taxon>
        <taxon>Chordata</taxon>
        <taxon>Craniata</taxon>
        <taxon>Vertebrata</taxon>
        <taxon>Euteleostomi</taxon>
        <taxon>Actinopterygii</taxon>
        <taxon>Neopterygii</taxon>
        <taxon>Teleostei</taxon>
        <taxon>Ostariophysi</taxon>
        <taxon>Siluriformes</taxon>
        <taxon>Ictaluridae</taxon>
        <taxon>Ictalurus</taxon>
    </lineage>
</organism>
<dbReference type="AlphaFoldDB" id="A0A9F7R6M2"/>
<reference evidence="9" key="2">
    <citation type="submission" date="2025-08" db="UniProtKB">
        <authorList>
            <consortium name="RefSeq"/>
        </authorList>
    </citation>
    <scope>IDENTIFICATION</scope>
    <source>
        <tissue evidence="9">Blood</tissue>
    </source>
</reference>
<reference evidence="8" key="1">
    <citation type="journal article" date="2016" name="Nat. Commun.">
        <title>The channel catfish genome sequence provides insights into the evolution of scale formation in teleosts.</title>
        <authorList>
            <person name="Liu Z."/>
            <person name="Liu S."/>
            <person name="Yao J."/>
            <person name="Bao L."/>
            <person name="Zhang J."/>
            <person name="Li Y."/>
            <person name="Jiang C."/>
            <person name="Sun L."/>
            <person name="Wang R."/>
            <person name="Zhang Y."/>
            <person name="Zhou T."/>
            <person name="Zeng Q."/>
            <person name="Fu Q."/>
            <person name="Gao S."/>
            <person name="Li N."/>
            <person name="Koren S."/>
            <person name="Jiang Y."/>
            <person name="Zimin A."/>
            <person name="Xu P."/>
            <person name="Phillippy A.M."/>
            <person name="Geng X."/>
            <person name="Song L."/>
            <person name="Sun F."/>
            <person name="Li C."/>
            <person name="Wang X."/>
            <person name="Chen A."/>
            <person name="Jin Y."/>
            <person name="Yuan Z."/>
            <person name="Yang Y."/>
            <person name="Tan S."/>
            <person name="Peatman E."/>
            <person name="Lu J."/>
            <person name="Qin Z."/>
            <person name="Dunham R."/>
            <person name="Li Z."/>
            <person name="Sonstegard T."/>
            <person name="Feng J."/>
            <person name="Danzmann R.G."/>
            <person name="Schroeder S."/>
            <person name="Scheffler B."/>
            <person name="Duke M.V."/>
            <person name="Ballard L."/>
            <person name="Kucuktas H."/>
            <person name="Kaltenboeck L."/>
            <person name="Liu H."/>
            <person name="Armbruster J."/>
            <person name="Xie Y."/>
            <person name="Kirby M.L."/>
            <person name="Tian Y."/>
            <person name="Flanagan M.E."/>
            <person name="Mu W."/>
            <person name="Waldbieser G.C."/>
        </authorList>
    </citation>
    <scope>NUCLEOTIDE SEQUENCE [LARGE SCALE GENOMIC DNA]</scope>
    <source>
        <strain evidence="8">SDA103</strain>
    </source>
</reference>
<dbReference type="GO" id="GO:0016020">
    <property type="term" value="C:membrane"/>
    <property type="evidence" value="ECO:0007669"/>
    <property type="project" value="UniProtKB-SubCell"/>
</dbReference>
<dbReference type="PANTHER" id="PTHR23412:SF21">
    <property type="entry name" value="OTOANCORIN ISOFORM X1"/>
    <property type="match status" value="1"/>
</dbReference>
<dbReference type="CTD" id="146183"/>